<evidence type="ECO:0000256" key="4">
    <source>
        <dbReference type="ARBA" id="ARBA00022729"/>
    </source>
</evidence>
<evidence type="ECO:0000256" key="9">
    <source>
        <dbReference type="SAM" id="SignalP"/>
    </source>
</evidence>
<feature type="transmembrane region" description="Helical" evidence="8">
    <location>
        <begin position="176"/>
        <end position="198"/>
    </location>
</feature>
<feature type="transmembrane region" description="Helical" evidence="8">
    <location>
        <begin position="106"/>
        <end position="131"/>
    </location>
</feature>
<feature type="region of interest" description="Disordered" evidence="7">
    <location>
        <begin position="611"/>
        <end position="633"/>
    </location>
</feature>
<evidence type="ECO:0000256" key="7">
    <source>
        <dbReference type="SAM" id="MobiDB-lite"/>
    </source>
</evidence>
<evidence type="ECO:0000256" key="2">
    <source>
        <dbReference type="ARBA" id="ARBA00022553"/>
    </source>
</evidence>
<dbReference type="GeneID" id="119732118"/>
<feature type="region of interest" description="Disordered" evidence="7">
    <location>
        <begin position="552"/>
        <end position="574"/>
    </location>
</feature>
<reference evidence="11" key="1">
    <citation type="submission" date="2022-11" db="UniProtKB">
        <authorList>
            <consortium name="EnsemblMetazoa"/>
        </authorList>
    </citation>
    <scope>IDENTIFICATION</scope>
</reference>
<keyword evidence="12" id="KW-1185">Reference proteome</keyword>
<feature type="transmembrane region" description="Helical" evidence="8">
    <location>
        <begin position="143"/>
        <end position="164"/>
    </location>
</feature>
<feature type="domain" description="Proline-rich transmembrane protein 3/4" evidence="10">
    <location>
        <begin position="89"/>
        <end position="382"/>
    </location>
</feature>
<dbReference type="PANTHER" id="PTHR35578">
    <property type="entry name" value="PROLINE-RICH TRANSMEMBRANE PROTEIN 4-RELATED"/>
    <property type="match status" value="1"/>
</dbReference>
<dbReference type="OrthoDB" id="10066605at2759"/>
<feature type="compositionally biased region" description="Polar residues" evidence="7">
    <location>
        <begin position="31"/>
        <end position="45"/>
    </location>
</feature>
<feature type="transmembrane region" description="Helical" evidence="8">
    <location>
        <begin position="246"/>
        <end position="268"/>
    </location>
</feature>
<evidence type="ECO:0000313" key="11">
    <source>
        <dbReference type="EnsemblMetazoa" id="XP_038061439.1"/>
    </source>
</evidence>
<dbReference type="RefSeq" id="XP_038061439.1">
    <property type="nucleotide sequence ID" value="XM_038205511.1"/>
</dbReference>
<keyword evidence="6 8" id="KW-0472">Membrane</keyword>
<sequence length="670" mass="73853">MASHYLSLTLLCVLLSWSLPTTSGDVPYNEMGNTTTSPVNRNMDTSMGKMGTAEPEPEPETEPEPEGEPTGEPEPSGEPEPTGAAELPPFAEPVPNWEEALPLYGVFWIIHIYILGSLFALLALYSFVSLIRLKSRRLLSRGYFVALNIMMLLMGLDRAIYFFVDAYNYKGIFPLSVAYMLLGMGFPCLSSAFSILFLALLHSTRTRLVSPKIQRAKVLAGIIVFHFTVSIVVDVVVGVFTSAQVLLLLCQGVFLIWGLFLSISYLIIFRRLHKSSVRQFREINRMSISRRTSTMYGISPFLKKPRNNWGSAIKVTLFASFFGVVIGLLQLYGIVVVYGPLGEKVPEPWSWVWYQLAFRICELVMCILMSYVATQPFRYTVNGTEIPMCMCCTNIIEAITGKSSHDLQLTDDYRLVNNDASMPVNDFVRGAEDGVVFDPMEAQHYHSANLQLPPSNTFHREDAREKPVKTLTFSSQAPDSETEIRNDSVADNNKKNLLKLEMSNTGVSLSDTCKPATAPVSTQGYLWNEQSSPIITSDLNLGDIKSCNQNKNNHHSCPSTPIQGRGSSETHLSSSCHSLSNLQIQSSGNQGSCQQTSAENSSPVTPEITEAANDSAGERTDQTQNACSETKPDAINAEVATERLDNSQTDANQDLAGIRGLIVVSEPTAV</sequence>
<feature type="compositionally biased region" description="Polar residues" evidence="7">
    <location>
        <begin position="552"/>
        <end position="566"/>
    </location>
</feature>
<feature type="transmembrane region" description="Helical" evidence="8">
    <location>
        <begin position="315"/>
        <end position="339"/>
    </location>
</feature>
<feature type="transmembrane region" description="Helical" evidence="8">
    <location>
        <begin position="218"/>
        <end position="240"/>
    </location>
</feature>
<dbReference type="EnsemblMetazoa" id="XM_038205511.1">
    <property type="protein sequence ID" value="XP_038061439.1"/>
    <property type="gene ID" value="LOC119732118"/>
</dbReference>
<evidence type="ECO:0000256" key="8">
    <source>
        <dbReference type="SAM" id="Phobius"/>
    </source>
</evidence>
<proteinExistence type="predicted"/>
<evidence type="ECO:0000259" key="10">
    <source>
        <dbReference type="Pfam" id="PF25987"/>
    </source>
</evidence>
<feature type="region of interest" description="Disordered" evidence="7">
    <location>
        <begin position="24"/>
        <end position="89"/>
    </location>
</feature>
<keyword evidence="3 8" id="KW-0812">Transmembrane</keyword>
<feature type="compositionally biased region" description="Polar residues" evidence="7">
    <location>
        <begin position="587"/>
        <end position="604"/>
    </location>
</feature>
<dbReference type="InterPro" id="IPR052836">
    <property type="entry name" value="PRRT_domain-containing"/>
</dbReference>
<feature type="compositionally biased region" description="Acidic residues" evidence="7">
    <location>
        <begin position="55"/>
        <end position="77"/>
    </location>
</feature>
<dbReference type="InterPro" id="IPR059081">
    <property type="entry name" value="PRRT3-4"/>
</dbReference>
<organism evidence="11 12">
    <name type="scientific">Patiria miniata</name>
    <name type="common">Bat star</name>
    <name type="synonym">Asterina miniata</name>
    <dbReference type="NCBI Taxonomy" id="46514"/>
    <lineage>
        <taxon>Eukaryota</taxon>
        <taxon>Metazoa</taxon>
        <taxon>Echinodermata</taxon>
        <taxon>Eleutherozoa</taxon>
        <taxon>Asterozoa</taxon>
        <taxon>Asteroidea</taxon>
        <taxon>Valvatacea</taxon>
        <taxon>Valvatida</taxon>
        <taxon>Asterinidae</taxon>
        <taxon>Patiria</taxon>
    </lineage>
</organism>
<keyword evidence="4 9" id="KW-0732">Signal</keyword>
<evidence type="ECO:0000313" key="12">
    <source>
        <dbReference type="Proteomes" id="UP000887568"/>
    </source>
</evidence>
<feature type="compositionally biased region" description="Basic and acidic residues" evidence="7">
    <location>
        <begin position="458"/>
        <end position="468"/>
    </location>
</feature>
<feature type="transmembrane region" description="Helical" evidence="8">
    <location>
        <begin position="351"/>
        <end position="373"/>
    </location>
</feature>
<feature type="signal peptide" evidence="9">
    <location>
        <begin position="1"/>
        <end position="24"/>
    </location>
</feature>
<dbReference type="PANTHER" id="PTHR35578:SF6">
    <property type="entry name" value="PROLINE-RICH TRANSMEMBRANE PROTEIN 4"/>
    <property type="match status" value="1"/>
</dbReference>
<keyword evidence="2" id="KW-0597">Phosphoprotein</keyword>
<name>A0A914ADL3_PATMI</name>
<dbReference type="Proteomes" id="UP000887568">
    <property type="component" value="Unplaced"/>
</dbReference>
<evidence type="ECO:0000256" key="5">
    <source>
        <dbReference type="ARBA" id="ARBA00022989"/>
    </source>
</evidence>
<feature type="chain" id="PRO_5038137919" description="Proline-rich transmembrane protein 3/4 domain-containing protein" evidence="9">
    <location>
        <begin position="25"/>
        <end position="670"/>
    </location>
</feature>
<accession>A0A914ADL3</accession>
<evidence type="ECO:0000256" key="1">
    <source>
        <dbReference type="ARBA" id="ARBA00004141"/>
    </source>
</evidence>
<dbReference type="AlphaFoldDB" id="A0A914ADL3"/>
<feature type="region of interest" description="Disordered" evidence="7">
    <location>
        <begin position="455"/>
        <end position="490"/>
    </location>
</feature>
<dbReference type="Pfam" id="PF25987">
    <property type="entry name" value="PRRT3"/>
    <property type="match status" value="1"/>
</dbReference>
<keyword evidence="5 8" id="KW-1133">Transmembrane helix</keyword>
<evidence type="ECO:0000256" key="6">
    <source>
        <dbReference type="ARBA" id="ARBA00023136"/>
    </source>
</evidence>
<protein>
    <recommendedName>
        <fullName evidence="10">Proline-rich transmembrane protein 3/4 domain-containing protein</fullName>
    </recommendedName>
</protein>
<evidence type="ECO:0000256" key="3">
    <source>
        <dbReference type="ARBA" id="ARBA00022692"/>
    </source>
</evidence>
<comment type="subcellular location">
    <subcellularLocation>
        <location evidence="1">Membrane</location>
        <topology evidence="1">Multi-pass membrane protein</topology>
    </subcellularLocation>
</comment>
<feature type="region of interest" description="Disordered" evidence="7">
    <location>
        <begin position="587"/>
        <end position="606"/>
    </location>
</feature>